<sequence>MDAKEILAKVDHTLLKQTATWADIEAVCEEAVAYKTATVMVPSCYVPKIVAKYGDKLKVACVVGFPNGNCNTAAKIAETAQALADGAQEIDMVINIGALKDGETQFVTDEIKALKNLCGDRVLKVIIETCFLTEAEKIAACHCVTAAGADFIKTSTGFGPKGATLEDIKLFKENIGEGVQMKAAGGIHTREEMEAFIAAGCTRLGASAAVKVLKDEVDK</sequence>
<dbReference type="GO" id="GO:0016052">
    <property type="term" value="P:carbohydrate catabolic process"/>
    <property type="evidence" value="ECO:0007669"/>
    <property type="project" value="TreeGrafter"/>
</dbReference>
<dbReference type="Pfam" id="PF01791">
    <property type="entry name" value="DeoC"/>
    <property type="match status" value="1"/>
</dbReference>
<protein>
    <recommendedName>
        <fullName evidence="7">Deoxyribose-phosphate aldolase</fullName>
        <shortName evidence="7">DERA</shortName>
        <ecNumber evidence="7">4.1.2.4</ecNumber>
    </recommendedName>
    <alternativeName>
        <fullName evidence="7">2-deoxy-D-ribose 5-phosphate aldolase</fullName>
    </alternativeName>
    <alternativeName>
        <fullName evidence="7">Phosphodeoxyriboaldolase</fullName>
        <shortName evidence="7">Deoxyriboaldolase</shortName>
    </alternativeName>
</protein>
<dbReference type="PANTHER" id="PTHR10889">
    <property type="entry name" value="DEOXYRIBOSE-PHOSPHATE ALDOLASE"/>
    <property type="match status" value="1"/>
</dbReference>
<comment type="subcellular location">
    <subcellularLocation>
        <location evidence="7">Cytoplasm</location>
    </subcellularLocation>
</comment>
<dbReference type="Proteomes" id="UP000182412">
    <property type="component" value="Unassembled WGS sequence"/>
</dbReference>
<evidence type="ECO:0000256" key="5">
    <source>
        <dbReference type="ARBA" id="ARBA00048791"/>
    </source>
</evidence>
<organism evidence="8 9">
    <name type="scientific">Selenomonas ruminantium</name>
    <dbReference type="NCBI Taxonomy" id="971"/>
    <lineage>
        <taxon>Bacteria</taxon>
        <taxon>Bacillati</taxon>
        <taxon>Bacillota</taxon>
        <taxon>Negativicutes</taxon>
        <taxon>Selenomonadales</taxon>
        <taxon>Selenomonadaceae</taxon>
        <taxon>Selenomonas</taxon>
    </lineage>
</organism>
<dbReference type="UniPathway" id="UPA00002">
    <property type="reaction ID" value="UER00468"/>
</dbReference>
<feature type="active site" description="Proton donor/acceptor" evidence="7">
    <location>
        <position position="182"/>
    </location>
</feature>
<comment type="pathway">
    <text evidence="7">Carbohydrate degradation; 2-deoxy-D-ribose 1-phosphate degradation; D-glyceraldehyde 3-phosphate and acetaldehyde from 2-deoxy-alpha-D-ribose 1-phosphate: step 2/2.</text>
</comment>
<reference evidence="8 9" key="1">
    <citation type="submission" date="2016-10" db="EMBL/GenBank/DDBJ databases">
        <authorList>
            <person name="de Groot N.N."/>
        </authorList>
    </citation>
    <scope>NUCLEOTIDE SEQUENCE [LARGE SCALE GENOMIC DNA]</scope>
    <source>
        <strain evidence="8 9">S137</strain>
    </source>
</reference>
<comment type="function">
    <text evidence="6 7">Catalyzes a reversible aldol reaction between acetaldehyde and D-glyceraldehyde 3-phosphate to generate 2-deoxy-D-ribose 5-phosphate.</text>
</comment>
<dbReference type="InterPro" id="IPR011343">
    <property type="entry name" value="DeoC"/>
</dbReference>
<keyword evidence="2 7" id="KW-0963">Cytoplasm</keyword>
<feature type="active site" description="Schiff-base intermediate with acetaldehyde" evidence="7">
    <location>
        <position position="153"/>
    </location>
</feature>
<dbReference type="SUPFAM" id="SSF51569">
    <property type="entry name" value="Aldolase"/>
    <property type="match status" value="1"/>
</dbReference>
<dbReference type="CDD" id="cd00959">
    <property type="entry name" value="DeoC"/>
    <property type="match status" value="1"/>
</dbReference>
<dbReference type="InterPro" id="IPR013785">
    <property type="entry name" value="Aldolase_TIM"/>
</dbReference>
<evidence type="ECO:0000256" key="7">
    <source>
        <dbReference type="HAMAP-Rule" id="MF_00114"/>
    </source>
</evidence>
<keyword evidence="4 7" id="KW-0704">Schiff base</keyword>
<dbReference type="FunFam" id="3.20.20.70:FF:000044">
    <property type="entry name" value="Deoxyribose-phosphate aldolase"/>
    <property type="match status" value="1"/>
</dbReference>
<evidence type="ECO:0000256" key="2">
    <source>
        <dbReference type="ARBA" id="ARBA00022490"/>
    </source>
</evidence>
<feature type="active site" description="Proton donor/acceptor" evidence="7">
    <location>
        <position position="91"/>
    </location>
</feature>
<dbReference type="EMBL" id="FNJQ01000050">
    <property type="protein sequence ID" value="SDP76028.1"/>
    <property type="molecule type" value="Genomic_DNA"/>
</dbReference>
<evidence type="ECO:0000256" key="6">
    <source>
        <dbReference type="ARBA" id="ARBA00056337"/>
    </source>
</evidence>
<dbReference type="PANTHER" id="PTHR10889:SF1">
    <property type="entry name" value="DEOXYRIBOSE-PHOSPHATE ALDOLASE"/>
    <property type="match status" value="1"/>
</dbReference>
<evidence type="ECO:0000313" key="8">
    <source>
        <dbReference type="EMBL" id="SDP76028.1"/>
    </source>
</evidence>
<evidence type="ECO:0000256" key="4">
    <source>
        <dbReference type="ARBA" id="ARBA00023270"/>
    </source>
</evidence>
<evidence type="ECO:0000256" key="1">
    <source>
        <dbReference type="ARBA" id="ARBA00010936"/>
    </source>
</evidence>
<evidence type="ECO:0000313" key="9">
    <source>
        <dbReference type="Proteomes" id="UP000182412"/>
    </source>
</evidence>
<dbReference type="Gene3D" id="3.20.20.70">
    <property type="entry name" value="Aldolase class I"/>
    <property type="match status" value="1"/>
</dbReference>
<dbReference type="GO" id="GO:0006018">
    <property type="term" value="P:2-deoxyribose 1-phosphate catabolic process"/>
    <property type="evidence" value="ECO:0007669"/>
    <property type="project" value="UniProtKB-UniRule"/>
</dbReference>
<evidence type="ECO:0000256" key="3">
    <source>
        <dbReference type="ARBA" id="ARBA00023239"/>
    </source>
</evidence>
<dbReference type="EC" id="4.1.2.4" evidence="7"/>
<dbReference type="GO" id="GO:0004139">
    <property type="term" value="F:deoxyribose-phosphate aldolase activity"/>
    <property type="evidence" value="ECO:0007669"/>
    <property type="project" value="UniProtKB-UniRule"/>
</dbReference>
<gene>
    <name evidence="7" type="primary">deoC</name>
    <name evidence="8" type="ORF">SAMN05216366_15011</name>
</gene>
<proteinExistence type="inferred from homology"/>
<comment type="catalytic activity">
    <reaction evidence="5 7">
        <text>2-deoxy-D-ribose 5-phosphate = D-glyceraldehyde 3-phosphate + acetaldehyde</text>
        <dbReference type="Rhea" id="RHEA:12821"/>
        <dbReference type="ChEBI" id="CHEBI:15343"/>
        <dbReference type="ChEBI" id="CHEBI:59776"/>
        <dbReference type="ChEBI" id="CHEBI:62877"/>
        <dbReference type="EC" id="4.1.2.4"/>
    </reaction>
</comment>
<dbReference type="OrthoDB" id="9778711at2"/>
<name>A0A1H0VCS2_SELRU</name>
<dbReference type="GO" id="GO:0005737">
    <property type="term" value="C:cytoplasm"/>
    <property type="evidence" value="ECO:0007669"/>
    <property type="project" value="UniProtKB-SubCell"/>
</dbReference>
<accession>A0A1H0VCS2</accession>
<keyword evidence="3 7" id="KW-0456">Lyase</keyword>
<dbReference type="RefSeq" id="WP_074573547.1">
    <property type="nucleotide sequence ID" value="NZ_FNJQ01000050.1"/>
</dbReference>
<dbReference type="PIRSF" id="PIRSF001357">
    <property type="entry name" value="DeoC"/>
    <property type="match status" value="1"/>
</dbReference>
<dbReference type="SMART" id="SM01133">
    <property type="entry name" value="DeoC"/>
    <property type="match status" value="1"/>
</dbReference>
<comment type="similarity">
    <text evidence="1 7">Belongs to the DeoC/FbaB aldolase family. DeoC type 1 subfamily.</text>
</comment>
<dbReference type="HAMAP" id="MF_00114">
    <property type="entry name" value="DeoC_type1"/>
    <property type="match status" value="1"/>
</dbReference>
<dbReference type="InterPro" id="IPR002915">
    <property type="entry name" value="DeoC/FbaB/LacD_aldolase"/>
</dbReference>
<dbReference type="AlphaFoldDB" id="A0A1H0VCS2"/>
<dbReference type="GO" id="GO:0009264">
    <property type="term" value="P:deoxyribonucleotide catabolic process"/>
    <property type="evidence" value="ECO:0007669"/>
    <property type="project" value="UniProtKB-UniRule"/>
</dbReference>
<dbReference type="NCBIfam" id="TIGR00126">
    <property type="entry name" value="deoC"/>
    <property type="match status" value="1"/>
</dbReference>
<dbReference type="InterPro" id="IPR028581">
    <property type="entry name" value="DeoC_typeI"/>
</dbReference>